<protein>
    <submittedName>
        <fullName evidence="3">Type II toxin-antitoxin system RelE/ParE family toxin</fullName>
    </submittedName>
</protein>
<dbReference type="PANTHER" id="PTHR33755">
    <property type="entry name" value="TOXIN PARE1-RELATED"/>
    <property type="match status" value="1"/>
</dbReference>
<dbReference type="OrthoDB" id="276174at2"/>
<evidence type="ECO:0000256" key="1">
    <source>
        <dbReference type="ARBA" id="ARBA00006226"/>
    </source>
</evidence>
<dbReference type="InterPro" id="IPR051803">
    <property type="entry name" value="TA_system_RelE-like_toxin"/>
</dbReference>
<dbReference type="InterPro" id="IPR007712">
    <property type="entry name" value="RelE/ParE_toxin"/>
</dbReference>
<dbReference type="PANTHER" id="PTHR33755:SF8">
    <property type="entry name" value="TOXIN PARE2"/>
    <property type="match status" value="1"/>
</dbReference>
<dbReference type="InterPro" id="IPR035093">
    <property type="entry name" value="RelE/ParE_toxin_dom_sf"/>
</dbReference>
<keyword evidence="4" id="KW-1185">Reference proteome</keyword>
<comment type="caution">
    <text evidence="3">The sequence shown here is derived from an EMBL/GenBank/DDBJ whole genome shotgun (WGS) entry which is preliminary data.</text>
</comment>
<evidence type="ECO:0000256" key="2">
    <source>
        <dbReference type="ARBA" id="ARBA00022649"/>
    </source>
</evidence>
<keyword evidence="2" id="KW-1277">Toxin-antitoxin system</keyword>
<dbReference type="Gene3D" id="3.30.2310.20">
    <property type="entry name" value="RelE-like"/>
    <property type="match status" value="1"/>
</dbReference>
<dbReference type="Proteomes" id="UP000321638">
    <property type="component" value="Unassembled WGS sequence"/>
</dbReference>
<evidence type="ECO:0000313" key="3">
    <source>
        <dbReference type="EMBL" id="TXL71732.1"/>
    </source>
</evidence>
<dbReference type="EMBL" id="VDUZ01000040">
    <property type="protein sequence ID" value="TXL71732.1"/>
    <property type="molecule type" value="Genomic_DNA"/>
</dbReference>
<dbReference type="Pfam" id="PF05016">
    <property type="entry name" value="ParE_toxin"/>
    <property type="match status" value="1"/>
</dbReference>
<comment type="similarity">
    <text evidence="1">Belongs to the RelE toxin family.</text>
</comment>
<organism evidence="3 4">
    <name type="scientific">Vineibacter terrae</name>
    <dbReference type="NCBI Taxonomy" id="2586908"/>
    <lineage>
        <taxon>Bacteria</taxon>
        <taxon>Pseudomonadati</taxon>
        <taxon>Pseudomonadota</taxon>
        <taxon>Alphaproteobacteria</taxon>
        <taxon>Hyphomicrobiales</taxon>
        <taxon>Vineibacter</taxon>
    </lineage>
</organism>
<dbReference type="AlphaFoldDB" id="A0A5C8PD99"/>
<gene>
    <name evidence="3" type="ORF">FHP25_29015</name>
</gene>
<accession>A0A5C8PD99</accession>
<proteinExistence type="inferred from homology"/>
<reference evidence="3 4" key="1">
    <citation type="submission" date="2019-06" db="EMBL/GenBank/DDBJ databases">
        <title>New taxonomy in bacterial strain CC-CFT640, isolated from vineyard.</title>
        <authorList>
            <person name="Lin S.-Y."/>
            <person name="Tsai C.-F."/>
            <person name="Young C.-C."/>
        </authorList>
    </citation>
    <scope>NUCLEOTIDE SEQUENCE [LARGE SCALE GENOMIC DNA]</scope>
    <source>
        <strain evidence="3 4">CC-CFT640</strain>
    </source>
</reference>
<name>A0A5C8PD99_9HYPH</name>
<evidence type="ECO:0000313" key="4">
    <source>
        <dbReference type="Proteomes" id="UP000321638"/>
    </source>
</evidence>
<sequence length="109" mass="12940">MSMKPIIPRERARRDIDDAVDYFLREAGEEAALGFIAALEQAWWHIARHPASGSPRYAHELDMPGLRSWRLKRYPYLVFFIERADHVDVWRVLHVKRDVPAWMREAQDI</sequence>